<dbReference type="SUPFAM" id="SSF50249">
    <property type="entry name" value="Nucleic acid-binding proteins"/>
    <property type="match status" value="1"/>
</dbReference>
<dbReference type="InterPro" id="IPR012340">
    <property type="entry name" value="NA-bd_OB-fold"/>
</dbReference>
<dbReference type="InterPro" id="IPR000424">
    <property type="entry name" value="Primosome_PriB/ssb"/>
</dbReference>
<dbReference type="PROSITE" id="PS50935">
    <property type="entry name" value="SSB"/>
    <property type="match status" value="1"/>
</dbReference>
<dbReference type="Gene3D" id="2.40.50.140">
    <property type="entry name" value="Nucleic acid-binding proteins"/>
    <property type="match status" value="1"/>
</dbReference>
<dbReference type="RefSeq" id="WP_074713470.1">
    <property type="nucleotide sequence ID" value="NZ_FNTV01000002.1"/>
</dbReference>
<dbReference type="GO" id="GO:0003697">
    <property type="term" value="F:single-stranded DNA binding"/>
    <property type="evidence" value="ECO:0007669"/>
    <property type="project" value="InterPro"/>
</dbReference>
<evidence type="ECO:0000256" key="2">
    <source>
        <dbReference type="PROSITE-ProRule" id="PRU00252"/>
    </source>
</evidence>
<proteinExistence type="predicted"/>
<gene>
    <name evidence="3" type="ORF">SAMN04489740_4006</name>
</gene>
<evidence type="ECO:0000313" key="3">
    <source>
        <dbReference type="EMBL" id="SEF10572.1"/>
    </source>
</evidence>
<dbReference type="AlphaFoldDB" id="A0A1H5P9H0"/>
<organism evidence="3 4">
    <name type="scientific">Arthrobacter alpinus</name>
    <dbReference type="NCBI Taxonomy" id="656366"/>
    <lineage>
        <taxon>Bacteria</taxon>
        <taxon>Bacillati</taxon>
        <taxon>Actinomycetota</taxon>
        <taxon>Actinomycetes</taxon>
        <taxon>Micrococcales</taxon>
        <taxon>Micrococcaceae</taxon>
        <taxon>Arthrobacter</taxon>
    </lineage>
</organism>
<evidence type="ECO:0000256" key="1">
    <source>
        <dbReference type="ARBA" id="ARBA00023125"/>
    </source>
</evidence>
<dbReference type="EMBL" id="FNTV01000002">
    <property type="protein sequence ID" value="SEF10572.1"/>
    <property type="molecule type" value="Genomic_DNA"/>
</dbReference>
<accession>A0A1H5P9H0</accession>
<protein>
    <submittedName>
        <fullName evidence="3">Single-stranded DNA-binding protein</fullName>
    </submittedName>
</protein>
<sequence length="153" mass="17028">MAKPKLNKITVTGNLRDDPVLREGAKGKFLTMRLIEDHQRFDRDTNKWVDDGIVGYDVAINKPNLIKNAFASLKSGDRITVSGAYEPVAYLTKEGQAALGHRINADTAAVDLTFVNVDINRPTPDPMVYDESPHYYDSTDMAADEMDERGNVL</sequence>
<keyword evidence="1 2" id="KW-0238">DNA-binding</keyword>
<evidence type="ECO:0000313" key="4">
    <source>
        <dbReference type="Proteomes" id="UP000182725"/>
    </source>
</evidence>
<reference evidence="3 4" key="1">
    <citation type="submission" date="2016-10" db="EMBL/GenBank/DDBJ databases">
        <authorList>
            <person name="de Groot N.N."/>
        </authorList>
    </citation>
    <scope>NUCLEOTIDE SEQUENCE [LARGE SCALE GENOMIC DNA]</scope>
    <source>
        <strain evidence="3 4">DSM 22274</strain>
    </source>
</reference>
<dbReference type="Pfam" id="PF00436">
    <property type="entry name" value="SSB"/>
    <property type="match status" value="1"/>
</dbReference>
<dbReference type="Proteomes" id="UP000182725">
    <property type="component" value="Unassembled WGS sequence"/>
</dbReference>
<name>A0A1H5P9H0_9MICC</name>